<gene>
    <name evidence="1" type="ORF">C3B61_13545</name>
</gene>
<organism evidence="1 2">
    <name type="scientific">Cryobacterium zongtaii</name>
    <dbReference type="NCBI Taxonomy" id="1259217"/>
    <lineage>
        <taxon>Bacteria</taxon>
        <taxon>Bacillati</taxon>
        <taxon>Actinomycetota</taxon>
        <taxon>Actinomycetes</taxon>
        <taxon>Micrococcales</taxon>
        <taxon>Microbacteriaceae</taxon>
        <taxon>Cryobacterium</taxon>
    </lineage>
</organism>
<evidence type="ECO:0000313" key="1">
    <source>
        <dbReference type="EMBL" id="POH64101.1"/>
    </source>
</evidence>
<comment type="caution">
    <text evidence="1">The sequence shown here is derived from an EMBL/GenBank/DDBJ whole genome shotgun (WGS) entry which is preliminary data.</text>
</comment>
<dbReference type="Proteomes" id="UP000237340">
    <property type="component" value="Unassembled WGS sequence"/>
</dbReference>
<sequence length="105" mass="11784">MCGPSRLHRKAGIANPEASKRLQIRELEETISVVEQTRIRSARRHVPSAPQHRSARNLRTRAVRADIQALRDMAVVLVVMNHFWPTRVTGGYVGVDVFLAISDTS</sequence>
<dbReference type="EMBL" id="PPXD01000021">
    <property type="protein sequence ID" value="POH64101.1"/>
    <property type="molecule type" value="Genomic_DNA"/>
</dbReference>
<proteinExistence type="predicted"/>
<name>A0A2S3ZD18_9MICO</name>
<evidence type="ECO:0000313" key="2">
    <source>
        <dbReference type="Proteomes" id="UP000237340"/>
    </source>
</evidence>
<accession>A0A2S3ZD18</accession>
<keyword evidence="2" id="KW-1185">Reference proteome</keyword>
<reference evidence="1 2" key="1">
    <citation type="submission" date="2018-01" db="EMBL/GenBank/DDBJ databases">
        <title>Cryobacterium sp. nov., from glaciers in China.</title>
        <authorList>
            <person name="Liu Q."/>
            <person name="Xin Y.-H."/>
        </authorList>
    </citation>
    <scope>NUCLEOTIDE SEQUENCE [LARGE SCALE GENOMIC DNA]</scope>
    <source>
        <strain evidence="1 2">TMN-42</strain>
    </source>
</reference>
<dbReference type="AlphaFoldDB" id="A0A2S3ZD18"/>
<protein>
    <submittedName>
        <fullName evidence="1">Uncharacterized protein</fullName>
    </submittedName>
</protein>